<dbReference type="EMBL" id="CP008941">
    <property type="protein sequence ID" value="AIK97012.1"/>
    <property type="molecule type" value="Genomic_DNA"/>
</dbReference>
<feature type="chain" id="PRO_5001717017" evidence="1">
    <location>
        <begin position="25"/>
        <end position="170"/>
    </location>
</feature>
<proteinExistence type="predicted"/>
<reference evidence="2 3" key="1">
    <citation type="submission" date="2014-07" db="EMBL/GenBank/DDBJ databases">
        <title>Comparative genomic insights into amoeba endosymbionts belonging to the families of Holosporaceae and Candidatus Midichloriaceae within Rickettsiales.</title>
        <authorList>
            <person name="Wang Z."/>
            <person name="Wu M."/>
        </authorList>
    </citation>
    <scope>NUCLEOTIDE SEQUENCE [LARGE SCALE GENOMIC DNA]</scope>
    <source>
        <strain evidence="2">PRA3</strain>
    </source>
</reference>
<feature type="signal peptide" evidence="1">
    <location>
        <begin position="1"/>
        <end position="24"/>
    </location>
</feature>
<keyword evidence="3" id="KW-1185">Reference proteome</keyword>
<dbReference type="HOGENOM" id="CLU_1567849_0_0_5"/>
<evidence type="ECO:0000256" key="1">
    <source>
        <dbReference type="SAM" id="SignalP"/>
    </source>
</evidence>
<protein>
    <submittedName>
        <fullName evidence="2">Uncharacterized protein</fullName>
    </submittedName>
</protein>
<evidence type="ECO:0000313" key="2">
    <source>
        <dbReference type="EMBL" id="AIK97012.1"/>
    </source>
</evidence>
<organism evidence="2 3">
    <name type="scientific">Candidatus Odyssella acanthamoebae</name>
    <dbReference type="NCBI Taxonomy" id="91604"/>
    <lineage>
        <taxon>Bacteria</taxon>
        <taxon>Pseudomonadati</taxon>
        <taxon>Pseudomonadota</taxon>
        <taxon>Alphaproteobacteria</taxon>
        <taxon>Holosporales</taxon>
        <taxon>Candidatus Paracaedibacteraceae</taxon>
        <taxon>Candidatus Odyssella</taxon>
    </lineage>
</organism>
<dbReference type="RefSeq" id="WP_038465974.1">
    <property type="nucleotide sequence ID" value="NZ_CP008941.1"/>
</dbReference>
<keyword evidence="1" id="KW-0732">Signal</keyword>
<gene>
    <name evidence="2" type="ORF">ID47_10145</name>
</gene>
<dbReference type="KEGG" id="paca:ID47_10145"/>
<accession>A0A077AV21</accession>
<name>A0A077AV21_9PROT</name>
<dbReference type="Proteomes" id="UP000028926">
    <property type="component" value="Chromosome"/>
</dbReference>
<sequence>MTIIKTKFLYMLSFLILSTGTSSICIGMEAPHLDDNRNRGPEAQGIFESPEIRKKNQALLLSLFDQLPEEASVLRNQQLETYPEIASDYLRGFNPELMHIKEFKQYCIEPLKLIINIPDSINKISPEILSTNINEIEGKFTKSFIYLMNLLDDSQKKSRLTTAFSKTFFY</sequence>
<evidence type="ECO:0000313" key="3">
    <source>
        <dbReference type="Proteomes" id="UP000028926"/>
    </source>
</evidence>
<dbReference type="AlphaFoldDB" id="A0A077AV21"/>